<evidence type="ECO:0000256" key="2">
    <source>
        <dbReference type="SAM" id="SignalP"/>
    </source>
</evidence>
<dbReference type="CDD" id="cd00448">
    <property type="entry name" value="YjgF_YER057c_UK114_family"/>
    <property type="match status" value="1"/>
</dbReference>
<dbReference type="Gene3D" id="3.90.180.10">
    <property type="entry name" value="Medium-chain alcohol dehydrogenases, catalytic domain"/>
    <property type="match status" value="1"/>
</dbReference>
<dbReference type="Pfam" id="PF00107">
    <property type="entry name" value="ADH_zinc_N"/>
    <property type="match status" value="1"/>
</dbReference>
<dbReference type="Gene3D" id="3.40.50.720">
    <property type="entry name" value="NAD(P)-binding Rossmann-like Domain"/>
    <property type="match status" value="1"/>
</dbReference>
<accession>A0A1J8QM18</accession>
<dbReference type="Proteomes" id="UP000183567">
    <property type="component" value="Unassembled WGS sequence"/>
</dbReference>
<comment type="caution">
    <text evidence="4">The sequence shown here is derived from an EMBL/GenBank/DDBJ whole genome shotgun (WGS) entry which is preliminary data.</text>
</comment>
<dbReference type="GO" id="GO:0016651">
    <property type="term" value="F:oxidoreductase activity, acting on NAD(P)H"/>
    <property type="evidence" value="ECO:0007669"/>
    <property type="project" value="InterPro"/>
</dbReference>
<dbReference type="InterPro" id="IPR006056">
    <property type="entry name" value="RidA"/>
</dbReference>
<dbReference type="InterPro" id="IPR013154">
    <property type="entry name" value="ADH-like_N"/>
</dbReference>
<evidence type="ECO:0000259" key="3">
    <source>
        <dbReference type="SMART" id="SM00829"/>
    </source>
</evidence>
<keyword evidence="2" id="KW-0732">Signal</keyword>
<feature type="domain" description="Enoyl reductase (ER)" evidence="3">
    <location>
        <begin position="15"/>
        <end position="367"/>
    </location>
</feature>
<dbReference type="SUPFAM" id="SSF50129">
    <property type="entry name" value="GroES-like"/>
    <property type="match status" value="1"/>
</dbReference>
<dbReference type="PANTHER" id="PTHR45348:SF3">
    <property type="entry name" value="ENOYL REDUCTASE (ER) DOMAIN-CONTAINING PROTEIN"/>
    <property type="match status" value="1"/>
</dbReference>
<dbReference type="OrthoDB" id="9992527at2759"/>
<name>A0A1J8QM18_9AGAM</name>
<dbReference type="Pfam" id="PF01042">
    <property type="entry name" value="Ribonuc_L-PSP"/>
    <property type="match status" value="1"/>
</dbReference>
<dbReference type="STRING" id="180088.A0A1J8QM18"/>
<dbReference type="EMBL" id="LVVM01003563">
    <property type="protein sequence ID" value="OJA14601.1"/>
    <property type="molecule type" value="Genomic_DNA"/>
</dbReference>
<keyword evidence="5" id="KW-1185">Reference proteome</keyword>
<dbReference type="SUPFAM" id="SSF51735">
    <property type="entry name" value="NAD(P)-binding Rossmann-fold domains"/>
    <property type="match status" value="1"/>
</dbReference>
<dbReference type="SUPFAM" id="SSF55298">
    <property type="entry name" value="YjgF-like"/>
    <property type="match status" value="1"/>
</dbReference>
<dbReference type="Gene3D" id="3.30.1330.40">
    <property type="entry name" value="RutC-like"/>
    <property type="match status" value="1"/>
</dbReference>
<gene>
    <name evidence="4" type="ORF">AZE42_09815</name>
</gene>
<proteinExistence type="inferred from homology"/>
<dbReference type="PANTHER" id="PTHR45348">
    <property type="entry name" value="HYPOTHETICAL OXIDOREDUCTASE (EUROFUNG)"/>
    <property type="match status" value="1"/>
</dbReference>
<dbReference type="FunFam" id="3.30.1330.40:FF:000001">
    <property type="entry name" value="L-PSP family endoribonuclease"/>
    <property type="match status" value="1"/>
</dbReference>
<dbReference type="InterPro" id="IPR013149">
    <property type="entry name" value="ADH-like_C"/>
</dbReference>
<dbReference type="SMART" id="SM00829">
    <property type="entry name" value="PKS_ER"/>
    <property type="match status" value="1"/>
</dbReference>
<reference evidence="4 5" key="1">
    <citation type="submission" date="2016-03" db="EMBL/GenBank/DDBJ databases">
        <title>Comparative genomics of the ectomycorrhizal sister species Rhizopogon vinicolor and Rhizopogon vesiculosus (Basidiomycota: Boletales) reveals a divergence of the mating type B locus.</title>
        <authorList>
            <person name="Mujic A.B."/>
            <person name="Kuo A."/>
            <person name="Tritt A."/>
            <person name="Lipzen A."/>
            <person name="Chen C."/>
            <person name="Johnson J."/>
            <person name="Sharma A."/>
            <person name="Barry K."/>
            <person name="Grigoriev I.V."/>
            <person name="Spatafora J.W."/>
        </authorList>
    </citation>
    <scope>NUCLEOTIDE SEQUENCE [LARGE SCALE GENOMIC DNA]</scope>
    <source>
        <strain evidence="4 5">AM-OR11-056</strain>
    </source>
</reference>
<evidence type="ECO:0000313" key="4">
    <source>
        <dbReference type="EMBL" id="OJA14601.1"/>
    </source>
</evidence>
<dbReference type="Pfam" id="PF08240">
    <property type="entry name" value="ADH_N"/>
    <property type="match status" value="1"/>
</dbReference>
<evidence type="ECO:0000313" key="5">
    <source>
        <dbReference type="Proteomes" id="UP000183567"/>
    </source>
</evidence>
<dbReference type="CDD" id="cd08249">
    <property type="entry name" value="enoyl_reductase_like"/>
    <property type="match status" value="1"/>
</dbReference>
<feature type="chain" id="PRO_5012159295" description="Enoyl reductase (ER) domain-containing protein" evidence="2">
    <location>
        <begin position="20"/>
        <end position="522"/>
    </location>
</feature>
<protein>
    <recommendedName>
        <fullName evidence="3">Enoyl reductase (ER) domain-containing protein</fullName>
    </recommendedName>
</protein>
<feature type="signal peptide" evidence="2">
    <location>
        <begin position="1"/>
        <end position="19"/>
    </location>
</feature>
<evidence type="ECO:0000256" key="1">
    <source>
        <dbReference type="ARBA" id="ARBA00010552"/>
    </source>
</evidence>
<dbReference type="InterPro" id="IPR020843">
    <property type="entry name" value="ER"/>
</dbReference>
<dbReference type="InterPro" id="IPR011032">
    <property type="entry name" value="GroES-like_sf"/>
</dbReference>
<dbReference type="InterPro" id="IPR035959">
    <property type="entry name" value="RutC-like_sf"/>
</dbReference>
<comment type="similarity">
    <text evidence="1">Belongs to the RutC family.</text>
</comment>
<sequence>MSSKTHLAFATTAVGVASAIQVPTLSPGLGEVMVKVAYSTIIPLDTYMVDYGRLVQGEYPVILGFNVSGVVEAVGADVDGLQTGDKASIHVCAFSTAGSKAKGLQEYAVMDRSTCAKLPDDYSLEAAATIPDNFITAFYTLFDCLGLPPPTFPSSAPSPHADTPILVYGAGATSGQYAVQLLVLAGYKRIVATASPRHHSYLKSLGVVHVVDYSTIDLAEKILLAAGGRIQFAMDCISAEGTLKSISSMVSPDGVVAMLLPVTEGGSHIAGKDMQMWMELPVDRNPFPDSVKLVGVRALKYQQNEYLRNNLMPKILPQLLEHGIIQPNRIRLFDRGSLQDRCQEALNVRLSETFKLVGSPVPVRSVISIDVATKSLRLPQYPTFVFATNRKMSTITAVATTNAPSAIGPYSQAIKVGDFVFVSGCIPLVPSTMQIVEGGIEEQTKQALSNLKAVLEASASSVGRVVKTTVFLKNMEDFATVNKIYEEFFSGSEHKPARSAVEVARLPKDVLFEIECIAVSSK</sequence>
<organism evidence="4 5">
    <name type="scientific">Rhizopogon vesiculosus</name>
    <dbReference type="NCBI Taxonomy" id="180088"/>
    <lineage>
        <taxon>Eukaryota</taxon>
        <taxon>Fungi</taxon>
        <taxon>Dikarya</taxon>
        <taxon>Basidiomycota</taxon>
        <taxon>Agaricomycotina</taxon>
        <taxon>Agaricomycetes</taxon>
        <taxon>Agaricomycetidae</taxon>
        <taxon>Boletales</taxon>
        <taxon>Suillineae</taxon>
        <taxon>Rhizopogonaceae</taxon>
        <taxon>Rhizopogon</taxon>
    </lineage>
</organism>
<dbReference type="InterPro" id="IPR036291">
    <property type="entry name" value="NAD(P)-bd_dom_sf"/>
</dbReference>
<dbReference type="InterPro" id="IPR047122">
    <property type="entry name" value="Trans-enoyl_RdTase-like"/>
</dbReference>
<dbReference type="InterPro" id="IPR006175">
    <property type="entry name" value="YjgF/YER057c/UK114"/>
</dbReference>
<dbReference type="NCBIfam" id="TIGR00004">
    <property type="entry name" value="Rid family detoxifying hydrolase"/>
    <property type="match status" value="1"/>
</dbReference>
<dbReference type="AlphaFoldDB" id="A0A1J8QM18"/>